<sequence>MSVALLESSFLSNPLSSTFRPQRRTLPALVKHVSVSCRHSPDEDSGSSRRSENQLAKVALVAIAAGVLTLGSVDPAAAAKTGGRVGGQAFRSSAPRSSGPRINNSR</sequence>
<dbReference type="AlphaFoldDB" id="A0AAW2N7M4"/>
<dbReference type="EMBL" id="JACGWJ010000020">
    <property type="protein sequence ID" value="KAL0339947.1"/>
    <property type="molecule type" value="Genomic_DNA"/>
</dbReference>
<evidence type="ECO:0000256" key="1">
    <source>
        <dbReference type="SAM" id="MobiDB-lite"/>
    </source>
</evidence>
<reference evidence="2" key="2">
    <citation type="journal article" date="2024" name="Plant">
        <title>Genomic evolution and insights into agronomic trait innovations of Sesamum species.</title>
        <authorList>
            <person name="Miao H."/>
            <person name="Wang L."/>
            <person name="Qu L."/>
            <person name="Liu H."/>
            <person name="Sun Y."/>
            <person name="Le M."/>
            <person name="Wang Q."/>
            <person name="Wei S."/>
            <person name="Zheng Y."/>
            <person name="Lin W."/>
            <person name="Duan Y."/>
            <person name="Cao H."/>
            <person name="Xiong S."/>
            <person name="Wang X."/>
            <person name="Wei L."/>
            <person name="Li C."/>
            <person name="Ma Q."/>
            <person name="Ju M."/>
            <person name="Zhao R."/>
            <person name="Li G."/>
            <person name="Mu C."/>
            <person name="Tian Q."/>
            <person name="Mei H."/>
            <person name="Zhang T."/>
            <person name="Gao T."/>
            <person name="Zhang H."/>
        </authorList>
    </citation>
    <scope>NUCLEOTIDE SEQUENCE</scope>
    <source>
        <strain evidence="2">G02</strain>
    </source>
</reference>
<feature type="region of interest" description="Disordered" evidence="1">
    <location>
        <begin position="80"/>
        <end position="106"/>
    </location>
</feature>
<reference evidence="2" key="1">
    <citation type="submission" date="2020-06" db="EMBL/GenBank/DDBJ databases">
        <authorList>
            <person name="Li T."/>
            <person name="Hu X."/>
            <person name="Zhang T."/>
            <person name="Song X."/>
            <person name="Zhang H."/>
            <person name="Dai N."/>
            <person name="Sheng W."/>
            <person name="Hou X."/>
            <person name="Wei L."/>
        </authorList>
    </citation>
    <scope>NUCLEOTIDE SEQUENCE</scope>
    <source>
        <strain evidence="2">G02</strain>
        <tissue evidence="2">Leaf</tissue>
    </source>
</reference>
<feature type="compositionally biased region" description="Polar residues" evidence="1">
    <location>
        <begin position="90"/>
        <end position="106"/>
    </location>
</feature>
<accession>A0AAW2N7M4</accession>
<gene>
    <name evidence="2" type="ORF">Sradi_4511500</name>
</gene>
<name>A0AAW2N7M4_SESRA</name>
<dbReference type="PANTHER" id="PTHR37768">
    <property type="entry name" value="OS06G0694800 PROTEIN"/>
    <property type="match status" value="1"/>
</dbReference>
<protein>
    <submittedName>
        <fullName evidence="2">Uncharacterized protein</fullName>
    </submittedName>
</protein>
<dbReference type="PANTHER" id="PTHR37768:SF2">
    <property type="entry name" value="OS06G0694800 PROTEIN"/>
    <property type="match status" value="1"/>
</dbReference>
<evidence type="ECO:0000313" key="2">
    <source>
        <dbReference type="EMBL" id="KAL0339947.1"/>
    </source>
</evidence>
<organism evidence="2">
    <name type="scientific">Sesamum radiatum</name>
    <name type="common">Black benniseed</name>
    <dbReference type="NCBI Taxonomy" id="300843"/>
    <lineage>
        <taxon>Eukaryota</taxon>
        <taxon>Viridiplantae</taxon>
        <taxon>Streptophyta</taxon>
        <taxon>Embryophyta</taxon>
        <taxon>Tracheophyta</taxon>
        <taxon>Spermatophyta</taxon>
        <taxon>Magnoliopsida</taxon>
        <taxon>eudicotyledons</taxon>
        <taxon>Gunneridae</taxon>
        <taxon>Pentapetalae</taxon>
        <taxon>asterids</taxon>
        <taxon>lamiids</taxon>
        <taxon>Lamiales</taxon>
        <taxon>Pedaliaceae</taxon>
        <taxon>Sesamum</taxon>
    </lineage>
</organism>
<comment type="caution">
    <text evidence="2">The sequence shown here is derived from an EMBL/GenBank/DDBJ whole genome shotgun (WGS) entry which is preliminary data.</text>
</comment>
<proteinExistence type="predicted"/>